<proteinExistence type="predicted"/>
<sequence length="143" mass="15658">MEILSVRSSPNFLFRRNSDNSNSYNELEAKIGTTAKPSTAFHIDETGGDTPDFSAISASELRHYARQSFDAGAINQDTFAAISEPLPMRAIDPAGNILDLSDITDATTFNFRDYYKDQLQIATSIGDPETVATLNSVVNFLDV</sequence>
<evidence type="ECO:0000313" key="4">
    <source>
        <dbReference type="Proteomes" id="UP000198939"/>
    </source>
</evidence>
<dbReference type="EMBL" id="FNXB01000001">
    <property type="protein sequence ID" value="SEH39620.1"/>
    <property type="molecule type" value="Genomic_DNA"/>
</dbReference>
<reference evidence="2 4" key="1">
    <citation type="submission" date="2016-10" db="EMBL/GenBank/DDBJ databases">
        <authorList>
            <person name="Varghese N."/>
            <person name="Submissions S."/>
        </authorList>
    </citation>
    <scope>NUCLEOTIDE SEQUENCE [LARGE SCALE GENOMIC DNA]</scope>
    <source>
        <strain evidence="2 4">CGMCC 1.7071</strain>
    </source>
</reference>
<name>A0A1H8F105_9HYPH</name>
<dbReference type="RefSeq" id="WP_072369394.1">
    <property type="nucleotide sequence ID" value="NZ_FNXB01000001.1"/>
</dbReference>
<dbReference type="Proteomes" id="UP000183063">
    <property type="component" value="Unassembled WGS sequence"/>
</dbReference>
<gene>
    <name evidence="1" type="ORF">RTCCBAU85039_0137</name>
    <name evidence="2" type="ORF">SAMN05216228_1003139</name>
</gene>
<dbReference type="EMBL" id="FOCV01000003">
    <property type="protein sequence ID" value="SEN25432.1"/>
    <property type="molecule type" value="Genomic_DNA"/>
</dbReference>
<evidence type="ECO:0000313" key="3">
    <source>
        <dbReference type="Proteomes" id="UP000183063"/>
    </source>
</evidence>
<evidence type="ECO:0000313" key="2">
    <source>
        <dbReference type="EMBL" id="SEN25432.1"/>
    </source>
</evidence>
<dbReference type="OrthoDB" id="8364761at2"/>
<dbReference type="AlphaFoldDB" id="A0A1H8F105"/>
<dbReference type="Proteomes" id="UP000198939">
    <property type="component" value="Unassembled WGS sequence"/>
</dbReference>
<evidence type="ECO:0000313" key="1">
    <source>
        <dbReference type="EMBL" id="SEH39620.1"/>
    </source>
</evidence>
<reference evidence="1" key="3">
    <citation type="submission" date="2016-10" db="EMBL/GenBank/DDBJ databases">
        <authorList>
            <person name="de Groot N.N."/>
        </authorList>
    </citation>
    <scope>NUCLEOTIDE SEQUENCE [LARGE SCALE GENOMIC DNA]</scope>
    <source>
        <strain evidence="1">CCBAU85039</strain>
    </source>
</reference>
<keyword evidence="4" id="KW-1185">Reference proteome</keyword>
<reference evidence="3" key="2">
    <citation type="submission" date="2016-10" db="EMBL/GenBank/DDBJ databases">
        <authorList>
            <person name="Wibberg D."/>
        </authorList>
    </citation>
    <scope>NUCLEOTIDE SEQUENCE [LARGE SCALE GENOMIC DNA]</scope>
</reference>
<accession>A0A1H8F105</accession>
<organism evidence="1 3">
    <name type="scientific">Rhizobium tibeticum</name>
    <dbReference type="NCBI Taxonomy" id="501024"/>
    <lineage>
        <taxon>Bacteria</taxon>
        <taxon>Pseudomonadati</taxon>
        <taxon>Pseudomonadota</taxon>
        <taxon>Alphaproteobacteria</taxon>
        <taxon>Hyphomicrobiales</taxon>
        <taxon>Rhizobiaceae</taxon>
        <taxon>Rhizobium/Agrobacterium group</taxon>
        <taxon>Rhizobium</taxon>
    </lineage>
</organism>
<protein>
    <submittedName>
        <fullName evidence="1">Uncharacterized protein</fullName>
    </submittedName>
</protein>